<accession>A0A8H3AQT1</accession>
<dbReference type="PANTHER" id="PTHR13691:SF16">
    <property type="entry name" value="LARGE RIBOSOMAL SUBUNIT PROTEIN UL2"/>
    <property type="match status" value="1"/>
</dbReference>
<evidence type="ECO:0000256" key="3">
    <source>
        <dbReference type="ARBA" id="ARBA00023274"/>
    </source>
</evidence>
<dbReference type="SMART" id="SM01382">
    <property type="entry name" value="Ribosomal_L2_C"/>
    <property type="match status" value="1"/>
</dbReference>
<dbReference type="FunFam" id="2.30.30.30:FF:000006">
    <property type="entry name" value="60S ribosomal protein L8"/>
    <property type="match status" value="1"/>
</dbReference>
<dbReference type="PROSITE" id="PS00467">
    <property type="entry name" value="RIBOSOMAL_L2"/>
    <property type="match status" value="1"/>
</dbReference>
<evidence type="ECO:0000259" key="5">
    <source>
        <dbReference type="SMART" id="SM01383"/>
    </source>
</evidence>
<evidence type="ECO:0000256" key="2">
    <source>
        <dbReference type="ARBA" id="ARBA00022980"/>
    </source>
</evidence>
<evidence type="ECO:0008006" key="8">
    <source>
        <dbReference type="Google" id="ProtNLM"/>
    </source>
</evidence>
<feature type="domain" description="Large ribosomal subunit protein uL2 RNA-binding" evidence="5">
    <location>
        <begin position="339"/>
        <end position="418"/>
    </location>
</feature>
<evidence type="ECO:0000256" key="1">
    <source>
        <dbReference type="ARBA" id="ARBA00005636"/>
    </source>
</evidence>
<reference evidence="6" key="1">
    <citation type="submission" date="2021-01" db="EMBL/GenBank/DDBJ databases">
        <authorList>
            <person name="Kaushik A."/>
        </authorList>
    </citation>
    <scope>NUCLEOTIDE SEQUENCE</scope>
    <source>
        <strain evidence="6">AG1-1B</strain>
    </source>
</reference>
<dbReference type="Proteomes" id="UP000663826">
    <property type="component" value="Unassembled WGS sequence"/>
</dbReference>
<dbReference type="EMBL" id="CAJMWQ010001051">
    <property type="protein sequence ID" value="CAE6431472.1"/>
    <property type="molecule type" value="Genomic_DNA"/>
</dbReference>
<dbReference type="FunFam" id="4.10.950.10:FF:000002">
    <property type="entry name" value="60S ribosomal protein L2"/>
    <property type="match status" value="1"/>
</dbReference>
<evidence type="ECO:0000259" key="4">
    <source>
        <dbReference type="SMART" id="SM01382"/>
    </source>
</evidence>
<dbReference type="GO" id="GO:0022625">
    <property type="term" value="C:cytosolic large ribosomal subunit"/>
    <property type="evidence" value="ECO:0007669"/>
    <property type="project" value="UniProtKB-ARBA"/>
</dbReference>
<dbReference type="GO" id="GO:0002181">
    <property type="term" value="P:cytoplasmic translation"/>
    <property type="evidence" value="ECO:0007669"/>
    <property type="project" value="TreeGrafter"/>
</dbReference>
<dbReference type="Pfam" id="PF00181">
    <property type="entry name" value="Ribosomal_L2_N"/>
    <property type="match status" value="1"/>
</dbReference>
<dbReference type="Gene3D" id="2.40.50.140">
    <property type="entry name" value="Nucleic acid-binding proteins"/>
    <property type="match status" value="1"/>
</dbReference>
<dbReference type="NCBIfam" id="NF007180">
    <property type="entry name" value="PRK09612.1"/>
    <property type="match status" value="1"/>
</dbReference>
<protein>
    <recommendedName>
        <fullName evidence="8">60S ribosomal protein L2</fullName>
    </recommendedName>
</protein>
<dbReference type="SMART" id="SM01383">
    <property type="entry name" value="Ribosomal_L2"/>
    <property type="match status" value="1"/>
</dbReference>
<dbReference type="SUPFAM" id="SSF50104">
    <property type="entry name" value="Translation proteins SH3-like domain"/>
    <property type="match status" value="1"/>
</dbReference>
<sequence length="583" mass="64223">MGVLDPPGDLSGQFNKSDKFLSYPILGVVAYIKSVAPAQYHQYLIPKYDLGCKRLVLDPGYLESLHRPNVDMEWDPIARIVSDGIETKSGNKHQFDVIAFATGFDITNSVALDVTGINGQRLQEYYNREGGPTGYMGTTIPGFPNWFTILGPNTVTGHSSVIFAEELQMDYVTQLLRPILAGDVKGFMPRADSTRSWNEMAQSKLGKGVWSGCASWYRSGPDGAKGKNFAIWPGGNLHMWWSFRKPIWKDFEVLGDSSWLVKRRILDAFAILAQLGLISVGVGALALVRVGQWDAFTKLAQEGLEEGLDWWRSQGSRSDANYLDLSIDNKRKTTNQRRRSHAIFKAHTRLNKNPARLRPLDFAERNGYIRGIVKEILHDSGRGAPLARVVFRDPYRYKLRSETFIATEGLHTGAFVYCGKKAALSVGNVLPVSQLPEGTIICNVEEHVGDRGALARTSGNYATVIGHSPEDNKTRIRLPSGAKKTVASNARATVGIVAGGGRIDKPLLKAGRAYHKFKAKRYNWPRTRGVAMNPVDHPHGGGNHQHIGKASTIARSAVPGQKVGLIAARRTGLLRGTVKVKET</sequence>
<dbReference type="InterPro" id="IPR022671">
    <property type="entry name" value="Ribosomal_uL2_CS"/>
</dbReference>
<dbReference type="InterPro" id="IPR022669">
    <property type="entry name" value="Ribosomal_uL2_C"/>
</dbReference>
<dbReference type="FunFam" id="2.40.50.140:FF:000020">
    <property type="entry name" value="60S ribosomal protein L2"/>
    <property type="match status" value="1"/>
</dbReference>
<organism evidence="6 7">
    <name type="scientific">Rhizoctonia solani</name>
    <dbReference type="NCBI Taxonomy" id="456999"/>
    <lineage>
        <taxon>Eukaryota</taxon>
        <taxon>Fungi</taxon>
        <taxon>Dikarya</taxon>
        <taxon>Basidiomycota</taxon>
        <taxon>Agaricomycotina</taxon>
        <taxon>Agaricomycetes</taxon>
        <taxon>Cantharellales</taxon>
        <taxon>Ceratobasidiaceae</taxon>
        <taxon>Rhizoctonia</taxon>
    </lineage>
</organism>
<dbReference type="Gene3D" id="2.30.30.30">
    <property type="match status" value="1"/>
</dbReference>
<keyword evidence="2" id="KW-0689">Ribosomal protein</keyword>
<dbReference type="InterPro" id="IPR014726">
    <property type="entry name" value="Ribosomal_uL2_dom3"/>
</dbReference>
<proteinExistence type="inferred from homology"/>
<evidence type="ECO:0000313" key="7">
    <source>
        <dbReference type="Proteomes" id="UP000663826"/>
    </source>
</evidence>
<dbReference type="Pfam" id="PF03947">
    <property type="entry name" value="Ribosomal_L2_C"/>
    <property type="match status" value="1"/>
</dbReference>
<dbReference type="InterPro" id="IPR036188">
    <property type="entry name" value="FAD/NAD-bd_sf"/>
</dbReference>
<dbReference type="SUPFAM" id="SSF51905">
    <property type="entry name" value="FAD/NAD(P)-binding domain"/>
    <property type="match status" value="1"/>
</dbReference>
<dbReference type="PANTHER" id="PTHR13691">
    <property type="entry name" value="RIBOSOMAL PROTEIN L2"/>
    <property type="match status" value="1"/>
</dbReference>
<dbReference type="SUPFAM" id="SSF50249">
    <property type="entry name" value="Nucleic acid-binding proteins"/>
    <property type="match status" value="1"/>
</dbReference>
<comment type="similarity">
    <text evidence="1">Belongs to the universal ribosomal protein uL2 family.</text>
</comment>
<dbReference type="InterPro" id="IPR022666">
    <property type="entry name" value="Ribosomal_uL2_RNA-bd_dom"/>
</dbReference>
<dbReference type="Gene3D" id="3.50.50.60">
    <property type="entry name" value="FAD/NAD(P)-binding domain"/>
    <property type="match status" value="1"/>
</dbReference>
<dbReference type="InterPro" id="IPR012340">
    <property type="entry name" value="NA-bd_OB-fold"/>
</dbReference>
<dbReference type="Gene3D" id="4.10.950.10">
    <property type="entry name" value="Ribosomal protein L2, domain 3"/>
    <property type="match status" value="1"/>
</dbReference>
<keyword evidence="3" id="KW-0687">Ribonucleoprotein</keyword>
<dbReference type="InterPro" id="IPR002171">
    <property type="entry name" value="Ribosomal_uL2"/>
</dbReference>
<dbReference type="InterPro" id="IPR014722">
    <property type="entry name" value="Rib_uL2_dom2"/>
</dbReference>
<dbReference type="GO" id="GO:0003723">
    <property type="term" value="F:RNA binding"/>
    <property type="evidence" value="ECO:0007669"/>
    <property type="project" value="InterPro"/>
</dbReference>
<dbReference type="GO" id="GO:0003735">
    <property type="term" value="F:structural constituent of ribosome"/>
    <property type="evidence" value="ECO:0007669"/>
    <property type="project" value="InterPro"/>
</dbReference>
<evidence type="ECO:0000313" key="6">
    <source>
        <dbReference type="EMBL" id="CAE6431472.1"/>
    </source>
</evidence>
<name>A0A8H3AQT1_9AGAM</name>
<feature type="domain" description="Large ribosomal subunit protein uL2 C-terminal" evidence="4">
    <location>
        <begin position="424"/>
        <end position="559"/>
    </location>
</feature>
<dbReference type="InterPro" id="IPR023672">
    <property type="entry name" value="Ribosomal_uL2_arc_euk"/>
</dbReference>
<dbReference type="AlphaFoldDB" id="A0A8H3AQT1"/>
<gene>
    <name evidence="6" type="ORF">RDB_LOCUS60128</name>
</gene>
<comment type="caution">
    <text evidence="6">The sequence shown here is derived from an EMBL/GenBank/DDBJ whole genome shotgun (WGS) entry which is preliminary data.</text>
</comment>
<dbReference type="InterPro" id="IPR008991">
    <property type="entry name" value="Translation_prot_SH3-like_sf"/>
</dbReference>